<evidence type="ECO:0000259" key="11">
    <source>
        <dbReference type="PROSITE" id="PS51643"/>
    </source>
</evidence>
<gene>
    <name evidence="12" type="primary">cas3</name>
    <name evidence="12" type="ORF">JS756_16030</name>
</gene>
<dbReference type="InterPro" id="IPR038257">
    <property type="entry name" value="CRISPR-assoc_Cas3_HD_sf"/>
</dbReference>
<evidence type="ECO:0000256" key="8">
    <source>
        <dbReference type="ARBA" id="ARBA00022840"/>
    </source>
</evidence>
<dbReference type="SMART" id="SM00490">
    <property type="entry name" value="HELICc"/>
    <property type="match status" value="1"/>
</dbReference>
<proteinExistence type="inferred from homology"/>
<protein>
    <submittedName>
        <fullName evidence="12">CRISPR-associated helicase Cas3</fullName>
    </submittedName>
</protein>
<evidence type="ECO:0000259" key="10">
    <source>
        <dbReference type="PROSITE" id="PS51194"/>
    </source>
</evidence>
<comment type="similarity">
    <text evidence="1">In the N-terminal section; belongs to the CRISPR-associated nuclease Cas3-HD family.</text>
</comment>
<evidence type="ECO:0000313" key="12">
    <source>
        <dbReference type="EMBL" id="MBN0045588.1"/>
    </source>
</evidence>
<dbReference type="Proteomes" id="UP000788262">
    <property type="component" value="Unassembled WGS sequence"/>
</dbReference>
<reference evidence="12 13" key="1">
    <citation type="submission" date="2021-02" db="EMBL/GenBank/DDBJ databases">
        <title>Whole genome sequencing of Streptomyces actuosus VRA1.</title>
        <authorList>
            <person name="Sen G."/>
            <person name="Sen A."/>
        </authorList>
    </citation>
    <scope>NUCLEOTIDE SEQUENCE [LARGE SCALE GENOMIC DNA]</scope>
    <source>
        <strain evidence="12 13">VRA1</strain>
    </source>
</reference>
<keyword evidence="13" id="KW-1185">Reference proteome</keyword>
<dbReference type="InterPro" id="IPR054712">
    <property type="entry name" value="Cas3-like_dom"/>
</dbReference>
<keyword evidence="9" id="KW-0051">Antiviral defense</keyword>
<evidence type="ECO:0000256" key="1">
    <source>
        <dbReference type="ARBA" id="ARBA00006847"/>
    </source>
</evidence>
<evidence type="ECO:0000256" key="5">
    <source>
        <dbReference type="ARBA" id="ARBA00022741"/>
    </source>
</evidence>
<dbReference type="InterPro" id="IPR001650">
    <property type="entry name" value="Helicase_C-like"/>
</dbReference>
<dbReference type="InterPro" id="IPR014001">
    <property type="entry name" value="Helicase_ATP-bd"/>
</dbReference>
<dbReference type="NCBIfam" id="TIGR01596">
    <property type="entry name" value="cas3_HD"/>
    <property type="match status" value="1"/>
</dbReference>
<dbReference type="PANTHER" id="PTHR47963:SF9">
    <property type="entry name" value="CRISPR-ASSOCIATED ENDONUCLEASE_HELICASE CAS3"/>
    <property type="match status" value="1"/>
</dbReference>
<dbReference type="InterPro" id="IPR027417">
    <property type="entry name" value="P-loop_NTPase"/>
</dbReference>
<dbReference type="InterPro" id="IPR006483">
    <property type="entry name" value="CRISPR-assoc_Cas3_HD"/>
</dbReference>
<dbReference type="NCBIfam" id="TIGR01587">
    <property type="entry name" value="cas3_core"/>
    <property type="match status" value="1"/>
</dbReference>
<dbReference type="Gene3D" id="3.40.50.300">
    <property type="entry name" value="P-loop containing nucleotide triphosphate hydrolases"/>
    <property type="match status" value="2"/>
</dbReference>
<evidence type="ECO:0000256" key="7">
    <source>
        <dbReference type="ARBA" id="ARBA00022806"/>
    </source>
</evidence>
<feature type="domain" description="HD Cas3-type" evidence="11">
    <location>
        <begin position="15"/>
        <end position="221"/>
    </location>
</feature>
<dbReference type="PROSITE" id="PS51194">
    <property type="entry name" value="HELICASE_CTER"/>
    <property type="match status" value="1"/>
</dbReference>
<dbReference type="Pfam" id="PF22590">
    <property type="entry name" value="Cas3-like_C_2"/>
    <property type="match status" value="1"/>
</dbReference>
<evidence type="ECO:0000313" key="13">
    <source>
        <dbReference type="Proteomes" id="UP000788262"/>
    </source>
</evidence>
<dbReference type="SMART" id="SM00487">
    <property type="entry name" value="DEXDc"/>
    <property type="match status" value="1"/>
</dbReference>
<evidence type="ECO:0000256" key="3">
    <source>
        <dbReference type="ARBA" id="ARBA00022722"/>
    </source>
</evidence>
<accession>A0ABS2VR56</accession>
<dbReference type="SUPFAM" id="SSF52540">
    <property type="entry name" value="P-loop containing nucleoside triphosphate hydrolases"/>
    <property type="match status" value="1"/>
</dbReference>
<dbReference type="Gene3D" id="1.10.3210.30">
    <property type="match status" value="1"/>
</dbReference>
<sequence length="919" mass="99474">MKSDVCSCVWGKFDELPAPYPLGCHLLDTAAVAMLLWNVHLSAGQRRFIAESFGVPECQTRALVAFWAGLHDLGKCCPSFQASPTGPEPEFLQRKEFASPAGWMNEGSVRHERVTHLVLPSILADFGYDVASRPGKSVAHQVAQILGGHHGVYGSMLDRVTLRHPEKTEPRIGTATGWQEQRAALVDVVHRACGRPAAPARVAPAGAAVLVTGLVVLADWIASRHQWVSARQSGWLAAADEDWEAHFQRALAAASPAVEKLQLAAPQWAPATRFSDVFPEITHPYPLQADIGARLPGLVTGPGILLVTAPTGDGKTETGLFGARLLGAAAGHPGLAVLLPTMATTDAMWDRVRTYVRRAAAADTPVTLLHGMAWLKEAYSTDAPDTELSDDGVSTTAGDFMRRKHLGLAAGAAVGTWDQAAMACLPMRFNTLRWLGLSGKTVIIDEAHAYDAFGHALTVRLLQWLGHFGAPVVLLSATLAGHLAERLVHAYLQGAGHTTPQPVDPAYPGWLFADSTTGVVTDSGTIPSARAHFLGVDQHLVRHTHDPSAPDGRATQLRRTLAPLYDASEDPGAVLIVCNTVPDAQATYQALAARSGTRTPKLLLLHARMPQWQREDITRRLLALLGPRARRPREPWIVVTTQVAEQSLDVDFDLVITDLAPLAQLLQRAGRGHRHSLAGRGHRPAWAPAPRLVVLTPAGELPPPAWGNVYDQALLRRTRDLLAEKADISVAIPDAVTPMIETVYADLNTLAEQALHDDHRRAGQDAAYAAAADTAAIPAPDTLTDLYPITDRDLDPDLLTTRLGADSARLLPVYRADDATYWLDPQRSCPLPMPAPGHKRLTREQVANLARLSIPAPATYLPDDPDTAPPTEWNKTPLARELRLLPHRVLPDGRIQGRRTERHILRLDPVLGLVRSAAR</sequence>
<dbReference type="Pfam" id="PF18019">
    <property type="entry name" value="Cas3_HD"/>
    <property type="match status" value="1"/>
</dbReference>
<dbReference type="CDD" id="cd09641">
    <property type="entry name" value="Cas3''_I"/>
    <property type="match status" value="1"/>
</dbReference>
<dbReference type="InterPro" id="IPR050547">
    <property type="entry name" value="DEAD_box_RNA_helicases"/>
</dbReference>
<name>A0ABS2VR56_STRAS</name>
<evidence type="ECO:0000256" key="2">
    <source>
        <dbReference type="ARBA" id="ARBA00009046"/>
    </source>
</evidence>
<dbReference type="PROSITE" id="PS51643">
    <property type="entry name" value="HD_CAS3"/>
    <property type="match status" value="1"/>
</dbReference>
<dbReference type="EMBL" id="JAFFZS010000011">
    <property type="protein sequence ID" value="MBN0045588.1"/>
    <property type="molecule type" value="Genomic_DNA"/>
</dbReference>
<organism evidence="12 13">
    <name type="scientific">Streptomyces actuosus</name>
    <dbReference type="NCBI Taxonomy" id="1885"/>
    <lineage>
        <taxon>Bacteria</taxon>
        <taxon>Bacillati</taxon>
        <taxon>Actinomycetota</taxon>
        <taxon>Actinomycetes</taxon>
        <taxon>Kitasatosporales</taxon>
        <taxon>Streptomycetaceae</taxon>
        <taxon>Streptomyces</taxon>
    </lineage>
</organism>
<dbReference type="InterPro" id="IPR006474">
    <property type="entry name" value="Helicase_Cas3_CRISPR-ass_core"/>
</dbReference>
<dbReference type="PANTHER" id="PTHR47963">
    <property type="entry name" value="DEAD-BOX ATP-DEPENDENT RNA HELICASE 47, MITOCHONDRIAL"/>
    <property type="match status" value="1"/>
</dbReference>
<comment type="similarity">
    <text evidence="2">In the central section; belongs to the CRISPR-associated helicase Cas3 family.</text>
</comment>
<evidence type="ECO:0000256" key="6">
    <source>
        <dbReference type="ARBA" id="ARBA00022801"/>
    </source>
</evidence>
<keyword evidence="8" id="KW-0067">ATP-binding</keyword>
<evidence type="ECO:0000256" key="9">
    <source>
        <dbReference type="ARBA" id="ARBA00023118"/>
    </source>
</evidence>
<keyword evidence="4" id="KW-0479">Metal-binding</keyword>
<evidence type="ECO:0000256" key="4">
    <source>
        <dbReference type="ARBA" id="ARBA00022723"/>
    </source>
</evidence>
<dbReference type="RefSeq" id="WP_205383795.1">
    <property type="nucleotide sequence ID" value="NZ_JAFFZS010000011.1"/>
</dbReference>
<feature type="domain" description="Helicase C-terminal" evidence="10">
    <location>
        <begin position="560"/>
        <end position="740"/>
    </location>
</feature>
<keyword evidence="3" id="KW-0540">Nuclease</keyword>
<comment type="caution">
    <text evidence="12">The sequence shown here is derived from an EMBL/GenBank/DDBJ whole genome shotgun (WGS) entry which is preliminary data.</text>
</comment>
<keyword evidence="6" id="KW-0378">Hydrolase</keyword>
<keyword evidence="5" id="KW-0547">Nucleotide-binding</keyword>
<keyword evidence="7" id="KW-0347">Helicase</keyword>